<sequence length="128" mass="14183">MGIQRGSLGEKSLRSQRSVHLVGGDLLELHPVPVAVLSRLPCMLGKVQQVQRTHDVRPDEHVGVGDGAVHMALSRKVHYIVNLILLEQLMHGNCIADVCLHEHMPLVSHDRLQVLKVSCIGKLVHVDY</sequence>
<organism evidence="1">
    <name type="scientific">bioreactor metagenome</name>
    <dbReference type="NCBI Taxonomy" id="1076179"/>
    <lineage>
        <taxon>unclassified sequences</taxon>
        <taxon>metagenomes</taxon>
        <taxon>ecological metagenomes</taxon>
    </lineage>
</organism>
<dbReference type="AlphaFoldDB" id="A0A644YWB6"/>
<name>A0A644YWB6_9ZZZZ</name>
<reference evidence="1" key="1">
    <citation type="submission" date="2019-08" db="EMBL/GenBank/DDBJ databases">
        <authorList>
            <person name="Kucharzyk K."/>
            <person name="Murdoch R.W."/>
            <person name="Higgins S."/>
            <person name="Loffler F."/>
        </authorList>
    </citation>
    <scope>NUCLEOTIDE SEQUENCE</scope>
</reference>
<evidence type="ECO:0000313" key="1">
    <source>
        <dbReference type="EMBL" id="MPM32910.1"/>
    </source>
</evidence>
<gene>
    <name evidence="1" type="ORF">SDC9_79477</name>
</gene>
<dbReference type="EMBL" id="VSSQ01006500">
    <property type="protein sequence ID" value="MPM32910.1"/>
    <property type="molecule type" value="Genomic_DNA"/>
</dbReference>
<comment type="caution">
    <text evidence="1">The sequence shown here is derived from an EMBL/GenBank/DDBJ whole genome shotgun (WGS) entry which is preliminary data.</text>
</comment>
<proteinExistence type="predicted"/>
<accession>A0A644YWB6</accession>
<protein>
    <submittedName>
        <fullName evidence="1">Uncharacterized protein</fullName>
    </submittedName>
</protein>